<comment type="caution">
    <text evidence="1">The sequence shown here is derived from an EMBL/GenBank/DDBJ whole genome shotgun (WGS) entry which is preliminary data.</text>
</comment>
<dbReference type="EMBL" id="RCMG01000058">
    <property type="protein sequence ID" value="KAG2865441.1"/>
    <property type="molecule type" value="Genomic_DNA"/>
</dbReference>
<accession>A0A8T0ZTN3</accession>
<sequence>MQIRQLCFLISAHTKSLNPSKIAAKDNETKRCGFSTKTWPEIKQIQRETGLQIYTNGKGWWMGGLSVQFLQLQKLSTAENTSSAVDDDQEFDRIVEEAVV</sequence>
<dbReference type="VEuPathDB" id="FungiDB:PC110_g19239"/>
<gene>
    <name evidence="1" type="ORF">PC113_g3721</name>
</gene>
<proteinExistence type="predicted"/>
<protein>
    <submittedName>
        <fullName evidence="1">Uncharacterized protein</fullName>
    </submittedName>
</protein>
<dbReference type="Proteomes" id="UP000735874">
    <property type="component" value="Unassembled WGS sequence"/>
</dbReference>
<name>A0A8T0ZTN3_9STRA</name>
<evidence type="ECO:0000313" key="1">
    <source>
        <dbReference type="EMBL" id="KAG2865441.1"/>
    </source>
</evidence>
<dbReference type="AlphaFoldDB" id="A0A8T0ZTN3"/>
<organism evidence="1 2">
    <name type="scientific">Phytophthora cactorum</name>
    <dbReference type="NCBI Taxonomy" id="29920"/>
    <lineage>
        <taxon>Eukaryota</taxon>
        <taxon>Sar</taxon>
        <taxon>Stramenopiles</taxon>
        <taxon>Oomycota</taxon>
        <taxon>Peronosporomycetes</taxon>
        <taxon>Peronosporales</taxon>
        <taxon>Peronosporaceae</taxon>
        <taxon>Phytophthora</taxon>
    </lineage>
</organism>
<evidence type="ECO:0000313" key="2">
    <source>
        <dbReference type="Proteomes" id="UP000735874"/>
    </source>
</evidence>
<reference evidence="1" key="1">
    <citation type="submission" date="2018-10" db="EMBL/GenBank/DDBJ databases">
        <title>Effector identification in a new, highly contiguous assembly of the strawberry crown rot pathogen Phytophthora cactorum.</title>
        <authorList>
            <person name="Armitage A.D."/>
            <person name="Nellist C.F."/>
            <person name="Bates H."/>
            <person name="Vickerstaff R.J."/>
            <person name="Harrison R.J."/>
        </authorList>
    </citation>
    <scope>NUCLEOTIDE SEQUENCE</scope>
    <source>
        <strain evidence="1">15-7</strain>
    </source>
</reference>